<evidence type="ECO:0000256" key="4">
    <source>
        <dbReference type="ARBA" id="ARBA00023054"/>
    </source>
</evidence>
<dbReference type="PRINTS" id="PR01407">
    <property type="entry name" value="BUTYPHLNCDUF"/>
</dbReference>
<dbReference type="EMBL" id="JANPWB010000010">
    <property type="protein sequence ID" value="KAJ1134901.1"/>
    <property type="molecule type" value="Genomic_DNA"/>
</dbReference>
<dbReference type="InterPro" id="IPR013320">
    <property type="entry name" value="ConA-like_dom_sf"/>
</dbReference>
<keyword evidence="2 5" id="KW-0863">Zinc-finger</keyword>
<dbReference type="InterPro" id="IPR001841">
    <property type="entry name" value="Znf_RING"/>
</dbReference>
<dbReference type="Gene3D" id="2.60.120.920">
    <property type="match status" value="1"/>
</dbReference>
<gene>
    <name evidence="9" type="ORF">NDU88_001347</name>
</gene>
<comment type="caution">
    <text evidence="9">The sequence shown here is derived from an EMBL/GenBank/DDBJ whole genome shotgun (WGS) entry which is preliminary data.</text>
</comment>
<dbReference type="InterPro" id="IPR003879">
    <property type="entry name" value="Butyrophylin_SPRY"/>
</dbReference>
<evidence type="ECO:0000256" key="3">
    <source>
        <dbReference type="ARBA" id="ARBA00022833"/>
    </source>
</evidence>
<dbReference type="FunFam" id="2.60.120.920:FF:000004">
    <property type="entry name" value="Butyrophilin subfamily 1 member A1"/>
    <property type="match status" value="1"/>
</dbReference>
<dbReference type="PANTHER" id="PTHR24103">
    <property type="entry name" value="E3 UBIQUITIN-PROTEIN LIGASE TRIM"/>
    <property type="match status" value="1"/>
</dbReference>
<dbReference type="InterPro" id="IPR043136">
    <property type="entry name" value="B30.2/SPRY_sf"/>
</dbReference>
<feature type="domain" description="B30.2/SPRY" evidence="8">
    <location>
        <begin position="320"/>
        <end position="507"/>
    </location>
</feature>
<dbReference type="Pfam" id="PF00622">
    <property type="entry name" value="SPRY"/>
    <property type="match status" value="1"/>
</dbReference>
<feature type="domain" description="RING-type" evidence="6">
    <location>
        <begin position="46"/>
        <end position="86"/>
    </location>
</feature>
<dbReference type="InterPro" id="IPR017907">
    <property type="entry name" value="Znf_RING_CS"/>
</dbReference>
<dbReference type="GO" id="GO:0008270">
    <property type="term" value="F:zinc ion binding"/>
    <property type="evidence" value="ECO:0007669"/>
    <property type="project" value="UniProtKB-KW"/>
</dbReference>
<name>A0AAV7Q2V1_PLEWA</name>
<dbReference type="PROSITE" id="PS50188">
    <property type="entry name" value="B302_SPRY"/>
    <property type="match status" value="1"/>
</dbReference>
<dbReference type="PROSITE" id="PS50119">
    <property type="entry name" value="ZF_BBOX"/>
    <property type="match status" value="1"/>
</dbReference>
<dbReference type="Gene3D" id="3.30.160.60">
    <property type="entry name" value="Classic Zinc Finger"/>
    <property type="match status" value="1"/>
</dbReference>
<dbReference type="SUPFAM" id="SSF57850">
    <property type="entry name" value="RING/U-box"/>
    <property type="match status" value="1"/>
</dbReference>
<feature type="domain" description="B box-type" evidence="7">
    <location>
        <begin position="117"/>
        <end position="158"/>
    </location>
</feature>
<dbReference type="InterPro" id="IPR000315">
    <property type="entry name" value="Znf_B-box"/>
</dbReference>
<dbReference type="InterPro" id="IPR006574">
    <property type="entry name" value="PRY"/>
</dbReference>
<accession>A0AAV7Q2V1</accession>
<keyword evidence="3" id="KW-0862">Zinc</keyword>
<evidence type="ECO:0000259" key="7">
    <source>
        <dbReference type="PROSITE" id="PS50119"/>
    </source>
</evidence>
<dbReference type="SMART" id="SM00449">
    <property type="entry name" value="SPRY"/>
    <property type="match status" value="1"/>
</dbReference>
<dbReference type="InterPro" id="IPR050143">
    <property type="entry name" value="TRIM/RBCC"/>
</dbReference>
<sequence length="507" mass="59098">MVYCWGVSPMLGVSQFVLRVTDTQGRKRRDMAAVDPILTLKDESSCPICLDYLDDPVLTACGHNFCRSCLAQTWSDLESDFSCPQCLAVSSKRIILSNRPLRNVVELAKQLNIKKATKELLCEKHEESLKLFCQEDQEPVCVVCDRSRDHRSHTVYPIEEAVQECRDWLQDCLISLNKKLQLILETKLKEDKAYKFTMGELRNQREKILVAFEELEKIMEQEKQHILKHVETQKKEHLRMIRMKVTGMLKEQSIVQKLITEIEEKCKQQNIELLKDVHSVMDRYYEVNNHKPDIKYLVRGNTLECFKTQHAYIKDKIKTVKEYFRKELEFSRFRGFKVPIVLDPDTVHPTLVVSKDWRHIRGTDSVQILPGRSKRFITICAVVGSEGFSSGRYYWEVELHHKGEMWAVGVMTESVIRKGRIVWTPQQGIWSISANSNQYKAFGESVFILNPRDEPHKVRVYLDYDEGRVSMYNADTMELLIMFSHYTFIGKLFPFFFLSAGGEMSLV</sequence>
<evidence type="ECO:0000256" key="2">
    <source>
        <dbReference type="ARBA" id="ARBA00022771"/>
    </source>
</evidence>
<keyword evidence="10" id="KW-1185">Reference proteome</keyword>
<dbReference type="AlphaFoldDB" id="A0AAV7Q2V1"/>
<evidence type="ECO:0000313" key="10">
    <source>
        <dbReference type="Proteomes" id="UP001066276"/>
    </source>
</evidence>
<dbReference type="CDD" id="cd16594">
    <property type="entry name" value="RING-HC_TRIM7-like_C-IV"/>
    <property type="match status" value="1"/>
</dbReference>
<evidence type="ECO:0000259" key="6">
    <source>
        <dbReference type="PROSITE" id="PS50089"/>
    </source>
</evidence>
<evidence type="ECO:0000313" key="9">
    <source>
        <dbReference type="EMBL" id="KAJ1134901.1"/>
    </source>
</evidence>
<dbReference type="SUPFAM" id="SSF57845">
    <property type="entry name" value="B-box zinc-binding domain"/>
    <property type="match status" value="1"/>
</dbReference>
<dbReference type="InterPro" id="IPR001870">
    <property type="entry name" value="B30.2/SPRY"/>
</dbReference>
<evidence type="ECO:0000256" key="1">
    <source>
        <dbReference type="ARBA" id="ARBA00022723"/>
    </source>
</evidence>
<dbReference type="SMART" id="SM00184">
    <property type="entry name" value="RING"/>
    <property type="match status" value="1"/>
</dbReference>
<keyword evidence="1" id="KW-0479">Metal-binding</keyword>
<dbReference type="PROSITE" id="PS50089">
    <property type="entry name" value="ZF_RING_2"/>
    <property type="match status" value="1"/>
</dbReference>
<evidence type="ECO:0000259" key="8">
    <source>
        <dbReference type="PROSITE" id="PS50188"/>
    </source>
</evidence>
<reference evidence="9" key="1">
    <citation type="journal article" date="2022" name="bioRxiv">
        <title>Sequencing and chromosome-scale assembly of the giantPleurodeles waltlgenome.</title>
        <authorList>
            <person name="Brown T."/>
            <person name="Elewa A."/>
            <person name="Iarovenko S."/>
            <person name="Subramanian E."/>
            <person name="Araus A.J."/>
            <person name="Petzold A."/>
            <person name="Susuki M."/>
            <person name="Suzuki K.-i.T."/>
            <person name="Hayashi T."/>
            <person name="Toyoda A."/>
            <person name="Oliveira C."/>
            <person name="Osipova E."/>
            <person name="Leigh N.D."/>
            <person name="Simon A."/>
            <person name="Yun M.H."/>
        </authorList>
    </citation>
    <scope>NUCLEOTIDE SEQUENCE</scope>
    <source>
        <strain evidence="9">20211129_DDA</strain>
        <tissue evidence="9">Liver</tissue>
    </source>
</reference>
<dbReference type="PROSITE" id="PS00518">
    <property type="entry name" value="ZF_RING_1"/>
    <property type="match status" value="1"/>
</dbReference>
<dbReference type="Gene3D" id="3.30.40.10">
    <property type="entry name" value="Zinc/RING finger domain, C3HC4 (zinc finger)"/>
    <property type="match status" value="1"/>
</dbReference>
<evidence type="ECO:0000256" key="5">
    <source>
        <dbReference type="PROSITE-ProRule" id="PRU00024"/>
    </source>
</evidence>
<dbReference type="InterPro" id="IPR013083">
    <property type="entry name" value="Znf_RING/FYVE/PHD"/>
</dbReference>
<dbReference type="InterPro" id="IPR003877">
    <property type="entry name" value="SPRY_dom"/>
</dbReference>
<dbReference type="CDD" id="cd13733">
    <property type="entry name" value="SPRY_PRY_C-I_1"/>
    <property type="match status" value="1"/>
</dbReference>
<keyword evidence="4" id="KW-0175">Coiled coil</keyword>
<dbReference type="SMART" id="SM00336">
    <property type="entry name" value="BBOX"/>
    <property type="match status" value="1"/>
</dbReference>
<dbReference type="Pfam" id="PF13765">
    <property type="entry name" value="PRY"/>
    <property type="match status" value="1"/>
</dbReference>
<dbReference type="CDD" id="cd19762">
    <property type="entry name" value="Bbox2_TRIM7-like"/>
    <property type="match status" value="1"/>
</dbReference>
<protein>
    <submittedName>
        <fullName evidence="9">Uncharacterized protein</fullName>
    </submittedName>
</protein>
<organism evidence="9 10">
    <name type="scientific">Pleurodeles waltl</name>
    <name type="common">Iberian ribbed newt</name>
    <dbReference type="NCBI Taxonomy" id="8319"/>
    <lineage>
        <taxon>Eukaryota</taxon>
        <taxon>Metazoa</taxon>
        <taxon>Chordata</taxon>
        <taxon>Craniata</taxon>
        <taxon>Vertebrata</taxon>
        <taxon>Euteleostomi</taxon>
        <taxon>Amphibia</taxon>
        <taxon>Batrachia</taxon>
        <taxon>Caudata</taxon>
        <taxon>Salamandroidea</taxon>
        <taxon>Salamandridae</taxon>
        <taxon>Pleurodelinae</taxon>
        <taxon>Pleurodeles</taxon>
    </lineage>
</organism>
<dbReference type="SUPFAM" id="SSF49899">
    <property type="entry name" value="Concanavalin A-like lectins/glucanases"/>
    <property type="match status" value="1"/>
</dbReference>
<dbReference type="Pfam" id="PF15227">
    <property type="entry name" value="zf-C3HC4_4"/>
    <property type="match status" value="1"/>
</dbReference>
<dbReference type="Proteomes" id="UP001066276">
    <property type="component" value="Chromosome 6"/>
</dbReference>
<dbReference type="SMART" id="SM00589">
    <property type="entry name" value="PRY"/>
    <property type="match status" value="1"/>
</dbReference>
<dbReference type="Pfam" id="PF00643">
    <property type="entry name" value="zf-B_box"/>
    <property type="match status" value="1"/>
</dbReference>
<proteinExistence type="predicted"/>